<keyword evidence="1" id="KW-1133">Transmembrane helix</keyword>
<organism evidence="2 3">
    <name type="scientific">Candidatus Kaiserbacteria bacterium RIFOXYD1_FULL_42_15</name>
    <dbReference type="NCBI Taxonomy" id="1798532"/>
    <lineage>
        <taxon>Bacteria</taxon>
        <taxon>Candidatus Kaiseribacteriota</taxon>
    </lineage>
</organism>
<reference evidence="2 3" key="1">
    <citation type="journal article" date="2016" name="Nat. Commun.">
        <title>Thousands of microbial genomes shed light on interconnected biogeochemical processes in an aquifer system.</title>
        <authorList>
            <person name="Anantharaman K."/>
            <person name="Brown C.T."/>
            <person name="Hug L.A."/>
            <person name="Sharon I."/>
            <person name="Castelle C.J."/>
            <person name="Probst A.J."/>
            <person name="Thomas B.C."/>
            <person name="Singh A."/>
            <person name="Wilkins M.J."/>
            <person name="Karaoz U."/>
            <person name="Brodie E.L."/>
            <person name="Williams K.H."/>
            <person name="Hubbard S.S."/>
            <person name="Banfield J.F."/>
        </authorList>
    </citation>
    <scope>NUCLEOTIDE SEQUENCE [LARGE SCALE GENOMIC DNA]</scope>
</reference>
<keyword evidence="1" id="KW-0472">Membrane</keyword>
<evidence type="ECO:0000256" key="1">
    <source>
        <dbReference type="SAM" id="Phobius"/>
    </source>
</evidence>
<dbReference type="Proteomes" id="UP000179230">
    <property type="component" value="Unassembled WGS sequence"/>
</dbReference>
<sequence length="99" mass="11238">MRRVWYGYTISILAHRALLLGLVFGVSSMLFKELVFIERIVDNFLQTEVGQLPIQVWHIFIEADTPSLLAGAVMVTSIFLFFRLIIVMPASIPSRQVSV</sequence>
<evidence type="ECO:0000313" key="2">
    <source>
        <dbReference type="EMBL" id="OGG87842.1"/>
    </source>
</evidence>
<comment type="caution">
    <text evidence="2">The sequence shown here is derived from an EMBL/GenBank/DDBJ whole genome shotgun (WGS) entry which is preliminary data.</text>
</comment>
<dbReference type="AlphaFoldDB" id="A0A1F6FPQ7"/>
<feature type="transmembrane region" description="Helical" evidence="1">
    <location>
        <begin position="12"/>
        <end position="31"/>
    </location>
</feature>
<feature type="transmembrane region" description="Helical" evidence="1">
    <location>
        <begin position="67"/>
        <end position="86"/>
    </location>
</feature>
<proteinExistence type="predicted"/>
<protein>
    <submittedName>
        <fullName evidence="2">Uncharacterized protein</fullName>
    </submittedName>
</protein>
<keyword evidence="1" id="KW-0812">Transmembrane</keyword>
<accession>A0A1F6FPQ7</accession>
<dbReference type="EMBL" id="MFMT01000040">
    <property type="protein sequence ID" value="OGG87842.1"/>
    <property type="molecule type" value="Genomic_DNA"/>
</dbReference>
<gene>
    <name evidence="2" type="ORF">A2592_02545</name>
</gene>
<evidence type="ECO:0000313" key="3">
    <source>
        <dbReference type="Proteomes" id="UP000179230"/>
    </source>
</evidence>
<name>A0A1F6FPQ7_9BACT</name>